<gene>
    <name evidence="2" type="ORF">FWK35_00018259</name>
</gene>
<protein>
    <submittedName>
        <fullName evidence="2">Uncharacterized protein</fullName>
    </submittedName>
</protein>
<reference evidence="2 3" key="1">
    <citation type="submission" date="2019-08" db="EMBL/GenBank/DDBJ databases">
        <title>Whole genome of Aphis craccivora.</title>
        <authorList>
            <person name="Voronova N.V."/>
            <person name="Shulinski R.S."/>
            <person name="Bandarenka Y.V."/>
            <person name="Zhorov D.G."/>
            <person name="Warner D."/>
        </authorList>
    </citation>
    <scope>NUCLEOTIDE SEQUENCE [LARGE SCALE GENOMIC DNA]</scope>
    <source>
        <strain evidence="2">180601</strain>
        <tissue evidence="2">Whole Body</tissue>
    </source>
</reference>
<dbReference type="EMBL" id="VUJU01001495">
    <property type="protein sequence ID" value="KAF0765053.1"/>
    <property type="molecule type" value="Genomic_DNA"/>
</dbReference>
<accession>A0A6G0Z321</accession>
<feature type="signal peptide" evidence="1">
    <location>
        <begin position="1"/>
        <end position="16"/>
    </location>
</feature>
<evidence type="ECO:0000256" key="1">
    <source>
        <dbReference type="SAM" id="SignalP"/>
    </source>
</evidence>
<evidence type="ECO:0000313" key="2">
    <source>
        <dbReference type="EMBL" id="KAF0765053.1"/>
    </source>
</evidence>
<sequence>MNVLILQCCVFSFCLCTRERVEIMLQFQTLGVVYDIKINLVGALGYRSFFEKLKKIKEKREFLRKTYSFRPNRFFLYGCNSKTNHCKYLNFSPNFYVSGIYIQLNFQKMFNFFLSYLLTTKIFDFFEKFFFEA</sequence>
<name>A0A6G0Z321_APHCR</name>
<dbReference type="Proteomes" id="UP000478052">
    <property type="component" value="Unassembled WGS sequence"/>
</dbReference>
<evidence type="ECO:0000313" key="3">
    <source>
        <dbReference type="Proteomes" id="UP000478052"/>
    </source>
</evidence>
<keyword evidence="1" id="KW-0732">Signal</keyword>
<dbReference type="AlphaFoldDB" id="A0A6G0Z321"/>
<organism evidence="2 3">
    <name type="scientific">Aphis craccivora</name>
    <name type="common">Cowpea aphid</name>
    <dbReference type="NCBI Taxonomy" id="307492"/>
    <lineage>
        <taxon>Eukaryota</taxon>
        <taxon>Metazoa</taxon>
        <taxon>Ecdysozoa</taxon>
        <taxon>Arthropoda</taxon>
        <taxon>Hexapoda</taxon>
        <taxon>Insecta</taxon>
        <taxon>Pterygota</taxon>
        <taxon>Neoptera</taxon>
        <taxon>Paraneoptera</taxon>
        <taxon>Hemiptera</taxon>
        <taxon>Sternorrhyncha</taxon>
        <taxon>Aphidomorpha</taxon>
        <taxon>Aphidoidea</taxon>
        <taxon>Aphididae</taxon>
        <taxon>Aphidini</taxon>
        <taxon>Aphis</taxon>
        <taxon>Aphis</taxon>
    </lineage>
</organism>
<feature type="chain" id="PRO_5026341833" evidence="1">
    <location>
        <begin position="17"/>
        <end position="133"/>
    </location>
</feature>
<proteinExistence type="predicted"/>
<comment type="caution">
    <text evidence="2">The sequence shown here is derived from an EMBL/GenBank/DDBJ whole genome shotgun (WGS) entry which is preliminary data.</text>
</comment>
<keyword evidence="3" id="KW-1185">Reference proteome</keyword>